<dbReference type="InterPro" id="IPR046342">
    <property type="entry name" value="CBS_dom_sf"/>
</dbReference>
<dbReference type="PROSITE" id="PS51371">
    <property type="entry name" value="CBS"/>
    <property type="match status" value="2"/>
</dbReference>
<feature type="domain" description="CBS" evidence="2">
    <location>
        <begin position="76"/>
        <end position="133"/>
    </location>
</feature>
<evidence type="ECO:0000259" key="2">
    <source>
        <dbReference type="PROSITE" id="PS51371"/>
    </source>
</evidence>
<sequence>MTIGVICNNEVITVKRDTSVLHAAMLMRQHHVGDVVVIEIHKDKVVPIGIVTDRDIVIELVATELDCNVITVGDIMGTNLTVIKASEGIFEAIRTMTSKGVRRLPIVDYDGELVGIVTLDDLLLLLSKELGALTKLVSREQKNEASRRR</sequence>
<proteinExistence type="predicted"/>
<evidence type="ECO:0000313" key="3">
    <source>
        <dbReference type="EMBL" id="OIR17597.1"/>
    </source>
</evidence>
<dbReference type="AlphaFoldDB" id="A0A1J5TMP5"/>
<dbReference type="PANTHER" id="PTHR48108">
    <property type="entry name" value="CBS DOMAIN-CONTAINING PROTEIN CBSX2, CHLOROPLASTIC"/>
    <property type="match status" value="1"/>
</dbReference>
<dbReference type="Gene3D" id="3.10.580.10">
    <property type="entry name" value="CBS-domain"/>
    <property type="match status" value="1"/>
</dbReference>
<keyword evidence="1" id="KW-0677">Repeat</keyword>
<protein>
    <submittedName>
        <fullName evidence="3">Hypoxic response protein 1</fullName>
    </submittedName>
</protein>
<dbReference type="CDD" id="cd17775">
    <property type="entry name" value="CBS_pair_bact_arch"/>
    <property type="match status" value="1"/>
</dbReference>
<accession>A0A1J5TMP5</accession>
<dbReference type="EMBL" id="MLJW01000004">
    <property type="protein sequence ID" value="OIR17597.1"/>
    <property type="molecule type" value="Genomic_DNA"/>
</dbReference>
<gene>
    <name evidence="3" type="primary">hrp1_1</name>
    <name evidence="3" type="ORF">GALL_18150</name>
</gene>
<name>A0A1J5TMP5_9ZZZZ</name>
<dbReference type="SMART" id="SM00116">
    <property type="entry name" value="CBS"/>
    <property type="match status" value="2"/>
</dbReference>
<dbReference type="SUPFAM" id="SSF54631">
    <property type="entry name" value="CBS-domain pair"/>
    <property type="match status" value="1"/>
</dbReference>
<comment type="caution">
    <text evidence="3">The sequence shown here is derived from an EMBL/GenBank/DDBJ whole genome shotgun (WGS) entry which is preliminary data.</text>
</comment>
<feature type="domain" description="CBS" evidence="2">
    <location>
        <begin position="7"/>
        <end position="67"/>
    </location>
</feature>
<dbReference type="Pfam" id="PF00571">
    <property type="entry name" value="CBS"/>
    <property type="match status" value="2"/>
</dbReference>
<evidence type="ECO:0000256" key="1">
    <source>
        <dbReference type="ARBA" id="ARBA00022737"/>
    </source>
</evidence>
<organism evidence="3">
    <name type="scientific">mine drainage metagenome</name>
    <dbReference type="NCBI Taxonomy" id="410659"/>
    <lineage>
        <taxon>unclassified sequences</taxon>
        <taxon>metagenomes</taxon>
        <taxon>ecological metagenomes</taxon>
    </lineage>
</organism>
<dbReference type="InterPro" id="IPR000644">
    <property type="entry name" value="CBS_dom"/>
</dbReference>
<dbReference type="PANTHER" id="PTHR48108:SF26">
    <property type="entry name" value="CBS DOMAIN-CONTAINING PROTEIN DDB_G0289609"/>
    <property type="match status" value="1"/>
</dbReference>
<reference evidence="3" key="1">
    <citation type="submission" date="2016-10" db="EMBL/GenBank/DDBJ databases">
        <title>Sequence of Gallionella enrichment culture.</title>
        <authorList>
            <person name="Poehlein A."/>
            <person name="Muehling M."/>
            <person name="Daniel R."/>
        </authorList>
    </citation>
    <scope>NUCLEOTIDE SEQUENCE</scope>
</reference>
<dbReference type="InterPro" id="IPR051462">
    <property type="entry name" value="CBS_domain-containing"/>
</dbReference>